<gene>
    <name evidence="1" type="ORF">H8Z77_10390</name>
</gene>
<name>A0ABR7IU61_9CLOT</name>
<dbReference type="InterPro" id="IPR010371">
    <property type="entry name" value="YBR137W-like"/>
</dbReference>
<dbReference type="RefSeq" id="WP_069986911.1">
    <property type="nucleotide sequence ID" value="NZ_JACOQK010000001.1"/>
</dbReference>
<protein>
    <submittedName>
        <fullName evidence="1">Heme-binding protein</fullName>
    </submittedName>
</protein>
<proteinExistence type="predicted"/>
<dbReference type="Proteomes" id="UP000649151">
    <property type="component" value="Unassembled WGS sequence"/>
</dbReference>
<sequence length="171" mass="19458">MDKQNYTKINETILKQEEMLVFPHFSNKDAWDLGCFLVNKVYESNESLAVAIRKLNGTMVFYHAVGNTNQNNQNWMNRKFNTVCLMERSSLGAWASSFLTGEKISTHGLSDSDYVLCGGGFPIRLKTGEIVAVLTVSNFPHQLDHDFIVKGLKEWLKMEDVPDLDLTLSYE</sequence>
<dbReference type="EMBL" id="JACOQK010000001">
    <property type="protein sequence ID" value="MBC5788412.1"/>
    <property type="molecule type" value="Genomic_DNA"/>
</dbReference>
<dbReference type="PANTHER" id="PTHR28255:SF1">
    <property type="entry name" value="UPF0303 PROTEIN YBR137W"/>
    <property type="match status" value="1"/>
</dbReference>
<keyword evidence="2" id="KW-1185">Reference proteome</keyword>
<accession>A0ABR7IU61</accession>
<dbReference type="InterPro" id="IPR005624">
    <property type="entry name" value="PduO/GlcC-like"/>
</dbReference>
<dbReference type="Gene3D" id="3.30.450.150">
    <property type="entry name" value="Haem-degrading domain"/>
    <property type="match status" value="1"/>
</dbReference>
<reference evidence="1 2" key="1">
    <citation type="submission" date="2020-08" db="EMBL/GenBank/DDBJ databases">
        <title>Genome public.</title>
        <authorList>
            <person name="Liu C."/>
            <person name="Sun Q."/>
        </authorList>
    </citation>
    <scope>NUCLEOTIDE SEQUENCE [LARGE SCALE GENOMIC DNA]</scope>
    <source>
        <strain evidence="1 2">NSJ-27</strain>
    </source>
</reference>
<dbReference type="Pfam" id="PF03928">
    <property type="entry name" value="HbpS-like"/>
    <property type="match status" value="1"/>
</dbReference>
<dbReference type="InterPro" id="IPR038084">
    <property type="entry name" value="PduO/GlcC-like_sf"/>
</dbReference>
<dbReference type="PANTHER" id="PTHR28255">
    <property type="match status" value="1"/>
</dbReference>
<comment type="caution">
    <text evidence="1">The sequence shown here is derived from an EMBL/GenBank/DDBJ whole genome shotgun (WGS) entry which is preliminary data.</text>
</comment>
<organism evidence="1 2">
    <name type="scientific">Clostridium facile</name>
    <dbReference type="NCBI Taxonomy" id="2763035"/>
    <lineage>
        <taxon>Bacteria</taxon>
        <taxon>Bacillati</taxon>
        <taxon>Bacillota</taxon>
        <taxon>Clostridia</taxon>
        <taxon>Eubacteriales</taxon>
        <taxon>Clostridiaceae</taxon>
        <taxon>Clostridium</taxon>
    </lineage>
</organism>
<evidence type="ECO:0000313" key="2">
    <source>
        <dbReference type="Proteomes" id="UP000649151"/>
    </source>
</evidence>
<evidence type="ECO:0000313" key="1">
    <source>
        <dbReference type="EMBL" id="MBC5788412.1"/>
    </source>
</evidence>
<dbReference type="SUPFAM" id="SSF143744">
    <property type="entry name" value="GlcG-like"/>
    <property type="match status" value="1"/>
</dbReference>